<accession>A0A195EZ38</accession>
<dbReference type="STRING" id="34720.A0A195EZ38"/>
<organism evidence="2 3">
    <name type="scientific">Trachymyrmex septentrionalis</name>
    <dbReference type="NCBI Taxonomy" id="34720"/>
    <lineage>
        <taxon>Eukaryota</taxon>
        <taxon>Metazoa</taxon>
        <taxon>Ecdysozoa</taxon>
        <taxon>Arthropoda</taxon>
        <taxon>Hexapoda</taxon>
        <taxon>Insecta</taxon>
        <taxon>Pterygota</taxon>
        <taxon>Neoptera</taxon>
        <taxon>Endopterygota</taxon>
        <taxon>Hymenoptera</taxon>
        <taxon>Apocrita</taxon>
        <taxon>Aculeata</taxon>
        <taxon>Formicoidea</taxon>
        <taxon>Formicidae</taxon>
        <taxon>Myrmicinae</taxon>
        <taxon>Trachymyrmex</taxon>
    </lineage>
</organism>
<reference evidence="2 3" key="1">
    <citation type="submission" date="2016-03" db="EMBL/GenBank/DDBJ databases">
        <title>Trachymyrmex septentrionalis WGS genome.</title>
        <authorList>
            <person name="Nygaard S."/>
            <person name="Hu H."/>
            <person name="Boomsma J."/>
            <person name="Zhang G."/>
        </authorList>
    </citation>
    <scope>NUCLEOTIDE SEQUENCE [LARGE SCALE GENOMIC DNA]</scope>
    <source>
        <strain evidence="2">Tsep2-gDNA-1</strain>
        <tissue evidence="2">Whole body</tissue>
    </source>
</reference>
<protein>
    <submittedName>
        <fullName evidence="2">Uncharacterized protein</fullName>
    </submittedName>
</protein>
<name>A0A195EZ38_9HYME</name>
<feature type="non-terminal residue" evidence="2">
    <location>
        <position position="1"/>
    </location>
</feature>
<evidence type="ECO:0000313" key="2">
    <source>
        <dbReference type="EMBL" id="KYN33144.1"/>
    </source>
</evidence>
<keyword evidence="1" id="KW-1133">Transmembrane helix</keyword>
<dbReference type="EMBL" id="KQ981909">
    <property type="protein sequence ID" value="KYN33144.1"/>
    <property type="molecule type" value="Genomic_DNA"/>
</dbReference>
<proteinExistence type="predicted"/>
<feature type="transmembrane region" description="Helical" evidence="1">
    <location>
        <begin position="704"/>
        <end position="729"/>
    </location>
</feature>
<keyword evidence="1" id="KW-0812">Transmembrane</keyword>
<dbReference type="AlphaFoldDB" id="A0A195EZ38"/>
<evidence type="ECO:0000313" key="3">
    <source>
        <dbReference type="Proteomes" id="UP000078541"/>
    </source>
</evidence>
<evidence type="ECO:0000256" key="1">
    <source>
        <dbReference type="SAM" id="Phobius"/>
    </source>
</evidence>
<sequence>KYAAHFCIDSFVRSFRCSHDMELRVFLLFVTCCVTCILCRNAVSGSTLTEVFPSNNNAYEPGVRISEIGNTRTERSIETKTRPYKITAKDYSPKPETLFVSLPRERRERISDCRENLLMKKRIFNDFNKTKCSRYCMQQLGISKGFEDIKLILSFLPNENGDDYFSIENSSNFKILKHLSTDNKSSTIFDSCQIYLNLNCDIVNVERNLVIKTDEFYSNAKFNSRNIEIFKNCFLNIPEFSQKKLEHKINLSGYTKTNFQTDSNVTGIAINILGNLTRKMIQRPEIVISLASIYNTKGVAVGARNLPDRLCVKLMGMENSKYNMDVIAYYGANKENNTRDDIININSINVMHYNWNLFLDEILDKIHKKHITRAKTSSVIERKFERSAEIMDPRRNNDEITDNFSDISLSPHTHIHKRESIAVIDKNNINHFVLRNNSLISYGEFKILSNFSNIEEQQQKIQARSSEVASLNEERGIDAKMISSDEIISMQMDSDQSQKLSTQINEDPFERRKLLLDVNVNSKLIASPGTTHRVIFDATNNCVLPVRYTIRARSSPFRIYNIQPPIYMWLYPGQTDQVAVDILVPAGTQETVNTLTLSIVGTEILEKTVQVFVHNELSREKIDNVKPTIEYWFNSNCLKRVIAVPNGLYPRTKYISGTKERVTFYYLSTCCTPTATITAIDISENQYTRSIDVTAWDNLSQGEIAAVVLGALLLLLLIVCVIIAIVYCVRKRNSHDLPYTQRYGSRSQPARAERTSF</sequence>
<keyword evidence="3" id="KW-1185">Reference proteome</keyword>
<dbReference type="Proteomes" id="UP000078541">
    <property type="component" value="Unassembled WGS sequence"/>
</dbReference>
<gene>
    <name evidence="2" type="ORF">ALC56_12477</name>
</gene>
<keyword evidence="1" id="KW-0472">Membrane</keyword>